<dbReference type="Proteomes" id="UP001652624">
    <property type="component" value="Chromosome 14"/>
</dbReference>
<evidence type="ECO:0000313" key="1">
    <source>
        <dbReference type="Proteomes" id="UP001652624"/>
    </source>
</evidence>
<proteinExistence type="predicted"/>
<organism evidence="1 2">
    <name type="scientific">Erinaceus europaeus</name>
    <name type="common">Western European hedgehog</name>
    <dbReference type="NCBI Taxonomy" id="9365"/>
    <lineage>
        <taxon>Eukaryota</taxon>
        <taxon>Metazoa</taxon>
        <taxon>Chordata</taxon>
        <taxon>Craniata</taxon>
        <taxon>Vertebrata</taxon>
        <taxon>Euteleostomi</taxon>
        <taxon>Mammalia</taxon>
        <taxon>Eutheria</taxon>
        <taxon>Laurasiatheria</taxon>
        <taxon>Eulipotyphla</taxon>
        <taxon>Erinaceidae</taxon>
        <taxon>Erinaceinae</taxon>
        <taxon>Erinaceus</taxon>
    </lineage>
</organism>
<accession>A0ABM3VRN4</accession>
<evidence type="ECO:0000313" key="2">
    <source>
        <dbReference type="RefSeq" id="XP_060026986.1"/>
    </source>
</evidence>
<name>A0ABM3VRN4_ERIEU</name>
<protein>
    <submittedName>
        <fullName evidence="2">Uncharacterized protein C20orf204 homolog</fullName>
    </submittedName>
</protein>
<dbReference type="GeneID" id="132532692"/>
<gene>
    <name evidence="2" type="primary">C14H20orf204</name>
</gene>
<reference evidence="2" key="1">
    <citation type="submission" date="2025-08" db="UniProtKB">
        <authorList>
            <consortium name="RefSeq"/>
        </authorList>
    </citation>
    <scope>IDENTIFICATION</scope>
</reference>
<dbReference type="RefSeq" id="XP_060026986.1">
    <property type="nucleotide sequence ID" value="XM_060171003.1"/>
</dbReference>
<sequence>MARQRLLGQVAVAMTSRCKRPPCPSWGRLREKATGHPTAGSSLALAWGSDGGCPNRRLLQVPPRLVVWALLLLGLGLRGGRAGRGCSVPDVLRHYRAVIFEDLQAAVRRAGPSSRQRYFHQKNLTGAGALPQRGLVGASCSAQKERNILLSIAALGRSLQEAVAGGGRGALEKAARTVAARTEAVLRLHCPTLRQSPRPTTRPARRPGHPRQLLLRALHAVATCWAKLFALHGPAAEG</sequence>
<keyword evidence="1" id="KW-1185">Reference proteome</keyword>